<gene>
    <name evidence="1" type="ORF">COX36_01715</name>
</gene>
<sequence>MIIKEKTSLNLLDPVFVKVVVDVEKEIISANCELHSDCMEELLANGSSPINLWGANVYPTDKKIDFISLINIRPANHNRSMDIEDPVIKKKVEDIIKNLLF</sequence>
<dbReference type="AlphaFoldDB" id="A0A2G9YYC0"/>
<dbReference type="Proteomes" id="UP000230273">
    <property type="component" value="Unassembled WGS sequence"/>
</dbReference>
<evidence type="ECO:0000313" key="1">
    <source>
        <dbReference type="EMBL" id="PIP23723.1"/>
    </source>
</evidence>
<dbReference type="EMBL" id="PCRP01000027">
    <property type="protein sequence ID" value="PIP23723.1"/>
    <property type="molecule type" value="Genomic_DNA"/>
</dbReference>
<name>A0A2G9YYC0_9BACT</name>
<organism evidence="1 2">
    <name type="scientific">Candidatus Nealsonbacteria bacterium CG23_combo_of_CG06-09_8_20_14_all_38_19</name>
    <dbReference type="NCBI Taxonomy" id="1974721"/>
    <lineage>
        <taxon>Bacteria</taxon>
        <taxon>Candidatus Nealsoniibacteriota</taxon>
    </lineage>
</organism>
<protein>
    <submittedName>
        <fullName evidence="1">Uncharacterized protein</fullName>
    </submittedName>
</protein>
<evidence type="ECO:0000313" key="2">
    <source>
        <dbReference type="Proteomes" id="UP000230273"/>
    </source>
</evidence>
<proteinExistence type="predicted"/>
<reference evidence="1 2" key="1">
    <citation type="submission" date="2017-09" db="EMBL/GenBank/DDBJ databases">
        <title>Depth-based differentiation of microbial function through sediment-hosted aquifers and enrichment of novel symbionts in the deep terrestrial subsurface.</title>
        <authorList>
            <person name="Probst A.J."/>
            <person name="Ladd B."/>
            <person name="Jarett J.K."/>
            <person name="Geller-Mcgrath D.E."/>
            <person name="Sieber C.M."/>
            <person name="Emerson J.B."/>
            <person name="Anantharaman K."/>
            <person name="Thomas B.C."/>
            <person name="Malmstrom R."/>
            <person name="Stieglmeier M."/>
            <person name="Klingl A."/>
            <person name="Woyke T."/>
            <person name="Ryan C.M."/>
            <person name="Banfield J.F."/>
        </authorList>
    </citation>
    <scope>NUCLEOTIDE SEQUENCE [LARGE SCALE GENOMIC DNA]</scope>
    <source>
        <strain evidence="1">CG23_combo_of_CG06-09_8_20_14_all_38_19</strain>
    </source>
</reference>
<dbReference type="Pfam" id="PF18924">
    <property type="entry name" value="DUF5674"/>
    <property type="match status" value="1"/>
</dbReference>
<dbReference type="InterPro" id="IPR043731">
    <property type="entry name" value="DUF5674"/>
</dbReference>
<accession>A0A2G9YYC0</accession>
<comment type="caution">
    <text evidence="1">The sequence shown here is derived from an EMBL/GenBank/DDBJ whole genome shotgun (WGS) entry which is preliminary data.</text>
</comment>